<evidence type="ECO:0000313" key="2">
    <source>
        <dbReference type="Proteomes" id="UP000322887"/>
    </source>
</evidence>
<dbReference type="EMBL" id="CP042910">
    <property type="protein sequence ID" value="QEG16119.1"/>
    <property type="molecule type" value="Genomic_DNA"/>
</dbReference>
<name>A0ABX5YK91_9PLAN</name>
<protein>
    <submittedName>
        <fullName evidence="1">Uncharacterized protein</fullName>
    </submittedName>
</protein>
<dbReference type="Proteomes" id="UP000322887">
    <property type="component" value="Chromosome"/>
</dbReference>
<gene>
    <name evidence="1" type="ORF">GmarT_19800</name>
</gene>
<proteinExistence type="predicted"/>
<keyword evidence="2" id="KW-1185">Reference proteome</keyword>
<accession>A0ABX5YK91</accession>
<sequence length="62" mass="7157">MSEITLVARFDFSRTIRETVLPARLKPVGYIHRGNSISFLILAATFCTLNGKEIRQKRYLFP</sequence>
<organism evidence="1 2">
    <name type="scientific">Gimesia maris</name>
    <dbReference type="NCBI Taxonomy" id="122"/>
    <lineage>
        <taxon>Bacteria</taxon>
        <taxon>Pseudomonadati</taxon>
        <taxon>Planctomycetota</taxon>
        <taxon>Planctomycetia</taxon>
        <taxon>Planctomycetales</taxon>
        <taxon>Planctomycetaceae</taxon>
        <taxon>Gimesia</taxon>
    </lineage>
</organism>
<evidence type="ECO:0000313" key="1">
    <source>
        <dbReference type="EMBL" id="QEG16119.1"/>
    </source>
</evidence>
<reference evidence="1 2" key="1">
    <citation type="submission" date="2019-08" db="EMBL/GenBank/DDBJ databases">
        <title>Deep-cultivation of Planctomycetes and their phenomic and genomic characterization uncovers novel biology.</title>
        <authorList>
            <person name="Wiegand S."/>
            <person name="Jogler M."/>
            <person name="Boedeker C."/>
            <person name="Pinto D."/>
            <person name="Vollmers J."/>
            <person name="Rivas-Marin E."/>
            <person name="Kohn T."/>
            <person name="Peeters S.H."/>
            <person name="Heuer A."/>
            <person name="Rast P."/>
            <person name="Oberbeckmann S."/>
            <person name="Bunk B."/>
            <person name="Jeske O."/>
            <person name="Meyerdierks A."/>
            <person name="Storesund J.E."/>
            <person name="Kallscheuer N."/>
            <person name="Luecker S."/>
            <person name="Lage O.M."/>
            <person name="Pohl T."/>
            <person name="Merkel B.J."/>
            <person name="Hornburger P."/>
            <person name="Mueller R.-W."/>
            <person name="Bruemmer F."/>
            <person name="Labrenz M."/>
            <person name="Spormann A.M."/>
            <person name="Op den Camp H."/>
            <person name="Overmann J."/>
            <person name="Amann R."/>
            <person name="Jetten M.S.M."/>
            <person name="Mascher T."/>
            <person name="Medema M.H."/>
            <person name="Devos D.P."/>
            <person name="Kaster A.-K."/>
            <person name="Ovreas L."/>
            <person name="Rohde M."/>
            <person name="Galperin M.Y."/>
            <person name="Jogler C."/>
        </authorList>
    </citation>
    <scope>NUCLEOTIDE SEQUENCE [LARGE SCALE GENOMIC DNA]</scope>
    <source>
        <strain evidence="1 2">DSM 8797</strain>
    </source>
</reference>